<dbReference type="GO" id="GO:0030497">
    <property type="term" value="P:fatty acid elongation"/>
    <property type="evidence" value="ECO:0007669"/>
    <property type="project" value="TreeGrafter"/>
</dbReference>
<keyword evidence="2" id="KW-0560">Oxidoreductase</keyword>
<dbReference type="FunFam" id="3.40.50.720:FF:000084">
    <property type="entry name" value="Short-chain dehydrogenase reductase"/>
    <property type="match status" value="1"/>
</dbReference>
<dbReference type="PROSITE" id="PS00061">
    <property type="entry name" value="ADH_SHORT"/>
    <property type="match status" value="1"/>
</dbReference>
<evidence type="ECO:0000259" key="3">
    <source>
        <dbReference type="SMART" id="SM00822"/>
    </source>
</evidence>
<name>A0A6G7YHG9_9ACTN</name>
<dbReference type="InterPro" id="IPR002347">
    <property type="entry name" value="SDR_fam"/>
</dbReference>
<dbReference type="PANTHER" id="PTHR42760">
    <property type="entry name" value="SHORT-CHAIN DEHYDROGENASES/REDUCTASES FAMILY MEMBER"/>
    <property type="match status" value="1"/>
</dbReference>
<dbReference type="InterPro" id="IPR020904">
    <property type="entry name" value="Sc_DH/Rdtase_CS"/>
</dbReference>
<dbReference type="AlphaFoldDB" id="A0A6G7YHG9"/>
<dbReference type="KEGG" id="npi:G7071_12800"/>
<dbReference type="PANTHER" id="PTHR42760:SF135">
    <property type="entry name" value="BLL7886 PROTEIN"/>
    <property type="match status" value="1"/>
</dbReference>
<evidence type="ECO:0000313" key="4">
    <source>
        <dbReference type="EMBL" id="QIK76179.1"/>
    </source>
</evidence>
<protein>
    <submittedName>
        <fullName evidence="4">SDR family oxidoreductase</fullName>
    </submittedName>
</protein>
<evidence type="ECO:0000256" key="2">
    <source>
        <dbReference type="ARBA" id="ARBA00023002"/>
    </source>
</evidence>
<dbReference type="CDD" id="cd05233">
    <property type="entry name" value="SDR_c"/>
    <property type="match status" value="1"/>
</dbReference>
<accession>A0A6G7YHG9</accession>
<keyword evidence="5" id="KW-1185">Reference proteome</keyword>
<dbReference type="SMART" id="SM00822">
    <property type="entry name" value="PKS_KR"/>
    <property type="match status" value="1"/>
</dbReference>
<organism evidence="4 5">
    <name type="scientific">Nocardioides piscis</name>
    <dbReference type="NCBI Taxonomy" id="2714938"/>
    <lineage>
        <taxon>Bacteria</taxon>
        <taxon>Bacillati</taxon>
        <taxon>Actinomycetota</taxon>
        <taxon>Actinomycetes</taxon>
        <taxon>Propionibacteriales</taxon>
        <taxon>Nocardioidaceae</taxon>
        <taxon>Nocardioides</taxon>
    </lineage>
</organism>
<evidence type="ECO:0000313" key="5">
    <source>
        <dbReference type="Proteomes" id="UP000502035"/>
    </source>
</evidence>
<dbReference type="GO" id="GO:0016616">
    <property type="term" value="F:oxidoreductase activity, acting on the CH-OH group of donors, NAD or NADP as acceptor"/>
    <property type="evidence" value="ECO:0007669"/>
    <property type="project" value="UniProtKB-ARBA"/>
</dbReference>
<dbReference type="EMBL" id="CP049866">
    <property type="protein sequence ID" value="QIK76179.1"/>
    <property type="molecule type" value="Genomic_DNA"/>
</dbReference>
<dbReference type="SUPFAM" id="SSF51735">
    <property type="entry name" value="NAD(P)-binding Rossmann-fold domains"/>
    <property type="match status" value="1"/>
</dbReference>
<gene>
    <name evidence="4" type="ORF">G7071_12800</name>
</gene>
<dbReference type="Gene3D" id="3.40.50.720">
    <property type="entry name" value="NAD(P)-binding Rossmann-like Domain"/>
    <property type="match status" value="1"/>
</dbReference>
<dbReference type="PRINTS" id="PR00081">
    <property type="entry name" value="GDHRDH"/>
</dbReference>
<dbReference type="InterPro" id="IPR057326">
    <property type="entry name" value="KR_dom"/>
</dbReference>
<dbReference type="Pfam" id="PF13561">
    <property type="entry name" value="adh_short_C2"/>
    <property type="match status" value="1"/>
</dbReference>
<reference evidence="4 5" key="1">
    <citation type="submission" date="2020-03" db="EMBL/GenBank/DDBJ databases">
        <title>Nocardioides sp. nov., isolated from fish.</title>
        <authorList>
            <person name="Hyun D.-W."/>
            <person name="Bae J.-W."/>
        </authorList>
    </citation>
    <scope>NUCLEOTIDE SEQUENCE [LARGE SCALE GENOMIC DNA]</scope>
    <source>
        <strain evidence="4 5">HDW12A</strain>
    </source>
</reference>
<comment type="similarity">
    <text evidence="1">Belongs to the short-chain dehydrogenases/reductases (SDR) family.</text>
</comment>
<dbReference type="PRINTS" id="PR00080">
    <property type="entry name" value="SDRFAMILY"/>
</dbReference>
<feature type="domain" description="Ketoreductase" evidence="3">
    <location>
        <begin position="9"/>
        <end position="177"/>
    </location>
</feature>
<dbReference type="NCBIfam" id="NF005893">
    <property type="entry name" value="PRK07856.1"/>
    <property type="match status" value="1"/>
</dbReference>
<sequence>MSTMDFAGKTALVTGGTQGIGFAVAEALLAAGADVVVGGRREPSRLPSARGRTATWGAADIRDPRQAEELVQQAHARHGRLDVLVNNAGGSPDAPAASLSPRFAERVVALNLLAPFYLAQAANTLMQAGDGGSIINIGSVSGSQPQPGTAPYSAAKAGLRVLTNALAMEWAPRVRVNHITTGLVRTEGSAELYGDGAALAAVIPMGRLALPGDVAGAVLFLAGDHASYITGCDLAVHGGGELPSRYLALQGS</sequence>
<evidence type="ECO:0000256" key="1">
    <source>
        <dbReference type="ARBA" id="ARBA00006484"/>
    </source>
</evidence>
<dbReference type="InterPro" id="IPR036291">
    <property type="entry name" value="NAD(P)-bd_dom_sf"/>
</dbReference>
<dbReference type="Proteomes" id="UP000502035">
    <property type="component" value="Chromosome"/>
</dbReference>
<proteinExistence type="inferred from homology"/>